<dbReference type="Pfam" id="PF10263">
    <property type="entry name" value="SprT-like"/>
    <property type="match status" value="1"/>
</dbReference>
<reference evidence="19 20" key="1">
    <citation type="submission" date="2020-08" db="EMBL/GenBank/DDBJ databases">
        <authorList>
            <person name="Hejnol A."/>
        </authorList>
    </citation>
    <scope>NUCLEOTIDE SEQUENCE [LARGE SCALE GENOMIC DNA]</scope>
</reference>
<dbReference type="PANTHER" id="PTHR21220">
    <property type="entry name" value="DNA-DEPENDENT METALLOPROTEASE SPRTN"/>
    <property type="match status" value="1"/>
</dbReference>
<dbReference type="InterPro" id="IPR044245">
    <property type="entry name" value="Spartan"/>
</dbReference>
<accession>A0A7I8VZK8</accession>
<feature type="domain" description="UBZ4-type" evidence="18">
    <location>
        <begin position="404"/>
        <end position="427"/>
    </location>
</feature>
<comment type="caution">
    <text evidence="19">The sequence shown here is derived from an EMBL/GenBank/DDBJ whole genome shotgun (WGS) entry which is preliminary data.</text>
</comment>
<dbReference type="GO" id="GO:0003697">
    <property type="term" value="F:single-stranded DNA binding"/>
    <property type="evidence" value="ECO:0007669"/>
    <property type="project" value="InterPro"/>
</dbReference>
<feature type="region of interest" description="Disordered" evidence="16">
    <location>
        <begin position="221"/>
        <end position="297"/>
    </location>
</feature>
<sequence>MSLSDYELALRLQMQEDEKTASPKNDNTHKKPAKNISIIDSEWETIDPTPDIHGMFVEFNKRYFWNKLGACEVSWSQRMTLCAGLCRYEGRGRLCSIKLSVPLLKLRPRKDLVETLLHEMIHAYLFVTENNRDREGHGPEFQSHMRRINQETGTNITIYHSFHNEVELYRQHWWRCDGPCKDRKPFFGYVKRAMNRAPAPRDPWWNDHKASCNGTFHKVKEPENYSKKKESKNALLGKAQPTISSLFKKNDKKKTVPSPSKNSVPSNDAIGENAQKKSPIAAFKGKGRKLTDDSRHIDVKRRRIPGLFDPEEDKELNEINSVFDSDSDDDSLDRILEERRKQIDNKMKLKENKKQSKETLKRKSDDEIKNSKRPCIWLDEEASTSENLYSSFGSVSVTDNSPFTCDCPACGMKIIETYINQHLDECLKMT</sequence>
<keyword evidence="9" id="KW-0378">Hydrolase</keyword>
<evidence type="ECO:0000256" key="1">
    <source>
        <dbReference type="ARBA" id="ARBA00004123"/>
    </source>
</evidence>
<dbReference type="GO" id="GO:0006508">
    <property type="term" value="P:proteolysis"/>
    <property type="evidence" value="ECO:0007669"/>
    <property type="project" value="UniProtKB-KW"/>
</dbReference>
<keyword evidence="12" id="KW-0234">DNA repair</keyword>
<dbReference type="GO" id="GO:0004222">
    <property type="term" value="F:metalloendopeptidase activity"/>
    <property type="evidence" value="ECO:0007669"/>
    <property type="project" value="InterPro"/>
</dbReference>
<evidence type="ECO:0000256" key="13">
    <source>
        <dbReference type="ARBA" id="ARBA00023242"/>
    </source>
</evidence>
<evidence type="ECO:0000256" key="4">
    <source>
        <dbReference type="ARBA" id="ARBA00022454"/>
    </source>
</evidence>
<evidence type="ECO:0000313" key="20">
    <source>
        <dbReference type="Proteomes" id="UP000549394"/>
    </source>
</evidence>
<keyword evidence="20" id="KW-1185">Reference proteome</keyword>
<dbReference type="Gene3D" id="3.30.160.60">
    <property type="entry name" value="Classic Zinc Finger"/>
    <property type="match status" value="1"/>
</dbReference>
<evidence type="ECO:0000259" key="18">
    <source>
        <dbReference type="SMART" id="SM00734"/>
    </source>
</evidence>
<keyword evidence="11" id="KW-0482">Metalloprotease</keyword>
<dbReference type="Pfam" id="PF22934">
    <property type="entry name" value="SPRTN_ZBD"/>
    <property type="match status" value="1"/>
</dbReference>
<dbReference type="EMBL" id="CAJFCJ010000011">
    <property type="protein sequence ID" value="CAD5119954.1"/>
    <property type="molecule type" value="Genomic_DNA"/>
</dbReference>
<keyword evidence="10" id="KW-0862">Zinc</keyword>
<dbReference type="GO" id="GO:0008270">
    <property type="term" value="F:zinc ion binding"/>
    <property type="evidence" value="ECO:0007669"/>
    <property type="project" value="UniProtKB-KW"/>
</dbReference>
<evidence type="ECO:0000256" key="7">
    <source>
        <dbReference type="ARBA" id="ARBA00022763"/>
    </source>
</evidence>
<dbReference type="InterPro" id="IPR006640">
    <property type="entry name" value="SprT-like_domain"/>
</dbReference>
<protein>
    <recommendedName>
        <fullName evidence="14">Protein with SprT-like domain at the N terminus</fullName>
    </recommendedName>
</protein>
<evidence type="ECO:0000256" key="8">
    <source>
        <dbReference type="ARBA" id="ARBA00022771"/>
    </source>
</evidence>
<evidence type="ECO:0000256" key="2">
    <source>
        <dbReference type="ARBA" id="ARBA00004286"/>
    </source>
</evidence>
<keyword evidence="6" id="KW-0479">Metal-binding</keyword>
<evidence type="ECO:0000313" key="19">
    <source>
        <dbReference type="EMBL" id="CAD5119954.1"/>
    </source>
</evidence>
<evidence type="ECO:0000256" key="9">
    <source>
        <dbReference type="ARBA" id="ARBA00022801"/>
    </source>
</evidence>
<dbReference type="AlphaFoldDB" id="A0A7I8VZK8"/>
<dbReference type="Proteomes" id="UP000549394">
    <property type="component" value="Unassembled WGS sequence"/>
</dbReference>
<evidence type="ECO:0000259" key="17">
    <source>
        <dbReference type="SMART" id="SM00731"/>
    </source>
</evidence>
<evidence type="ECO:0000256" key="14">
    <source>
        <dbReference type="ARBA" id="ARBA00030396"/>
    </source>
</evidence>
<gene>
    <name evidence="19" type="ORF">DGYR_LOCUS8127</name>
</gene>
<feature type="compositionally biased region" description="Low complexity" evidence="16">
    <location>
        <begin position="256"/>
        <end position="267"/>
    </location>
</feature>
<evidence type="ECO:0000256" key="16">
    <source>
        <dbReference type="SAM" id="MobiDB-lite"/>
    </source>
</evidence>
<evidence type="ECO:0000256" key="6">
    <source>
        <dbReference type="ARBA" id="ARBA00022723"/>
    </source>
</evidence>
<comment type="similarity">
    <text evidence="3">Belongs to the Spartan family.</text>
</comment>
<evidence type="ECO:0000256" key="5">
    <source>
        <dbReference type="ARBA" id="ARBA00022670"/>
    </source>
</evidence>
<keyword evidence="15" id="KW-0175">Coiled coil</keyword>
<dbReference type="SMART" id="SM00731">
    <property type="entry name" value="SprT"/>
    <property type="match status" value="1"/>
</dbReference>
<feature type="domain" description="SprT-like" evidence="17">
    <location>
        <begin position="50"/>
        <end position="219"/>
    </location>
</feature>
<keyword evidence="13" id="KW-0539">Nucleus</keyword>
<feature type="compositionally biased region" description="Basic and acidic residues" evidence="16">
    <location>
        <begin position="221"/>
        <end position="232"/>
    </location>
</feature>
<organism evidence="19 20">
    <name type="scientific">Dimorphilus gyrociliatus</name>
    <dbReference type="NCBI Taxonomy" id="2664684"/>
    <lineage>
        <taxon>Eukaryota</taxon>
        <taxon>Metazoa</taxon>
        <taxon>Spiralia</taxon>
        <taxon>Lophotrochozoa</taxon>
        <taxon>Annelida</taxon>
        <taxon>Polychaeta</taxon>
        <taxon>Polychaeta incertae sedis</taxon>
        <taxon>Dinophilidae</taxon>
        <taxon>Dimorphilus</taxon>
    </lineage>
</organism>
<evidence type="ECO:0000256" key="15">
    <source>
        <dbReference type="SAM" id="Coils"/>
    </source>
</evidence>
<evidence type="ECO:0000256" key="3">
    <source>
        <dbReference type="ARBA" id="ARBA00010724"/>
    </source>
</evidence>
<dbReference type="GO" id="GO:0006281">
    <property type="term" value="P:DNA repair"/>
    <property type="evidence" value="ECO:0007669"/>
    <property type="project" value="UniProtKB-KW"/>
</dbReference>
<evidence type="ECO:0000256" key="12">
    <source>
        <dbReference type="ARBA" id="ARBA00023204"/>
    </source>
</evidence>
<dbReference type="InterPro" id="IPR055220">
    <property type="entry name" value="SPRTN_ZBD"/>
</dbReference>
<keyword evidence="5" id="KW-0645">Protease</keyword>
<comment type="subcellular location">
    <subcellularLocation>
        <location evidence="2">Chromosome</location>
    </subcellularLocation>
    <subcellularLocation>
        <location evidence="1">Nucleus</location>
    </subcellularLocation>
</comment>
<dbReference type="PANTHER" id="PTHR21220:SF0">
    <property type="entry name" value="DNA-DEPENDENT METALLOPROTEASE SPRTN"/>
    <property type="match status" value="1"/>
</dbReference>
<dbReference type="SMART" id="SM00734">
    <property type="entry name" value="ZnF_Rad18"/>
    <property type="match status" value="1"/>
</dbReference>
<proteinExistence type="inferred from homology"/>
<dbReference type="GO" id="GO:0005634">
    <property type="term" value="C:nucleus"/>
    <property type="evidence" value="ECO:0007669"/>
    <property type="project" value="UniProtKB-SubCell"/>
</dbReference>
<evidence type="ECO:0000256" key="11">
    <source>
        <dbReference type="ARBA" id="ARBA00023049"/>
    </source>
</evidence>
<dbReference type="GO" id="GO:0005694">
    <property type="term" value="C:chromosome"/>
    <property type="evidence" value="ECO:0007669"/>
    <property type="project" value="UniProtKB-SubCell"/>
</dbReference>
<evidence type="ECO:0000256" key="10">
    <source>
        <dbReference type="ARBA" id="ARBA00022833"/>
    </source>
</evidence>
<keyword evidence="8" id="KW-0863">Zinc-finger</keyword>
<feature type="coiled-coil region" evidence="15">
    <location>
        <begin position="332"/>
        <end position="366"/>
    </location>
</feature>
<dbReference type="OrthoDB" id="5236983at2759"/>
<dbReference type="InterPro" id="IPR006642">
    <property type="entry name" value="Rad18_UBZ4"/>
</dbReference>
<keyword evidence="4" id="KW-0158">Chromosome</keyword>
<keyword evidence="7" id="KW-0227">DNA damage</keyword>
<name>A0A7I8VZK8_9ANNE</name>
<dbReference type="GO" id="GO:0031593">
    <property type="term" value="F:polyubiquitin modification-dependent protein binding"/>
    <property type="evidence" value="ECO:0007669"/>
    <property type="project" value="TreeGrafter"/>
</dbReference>